<organism evidence="2 3">
    <name type="scientific">Trichonephila clavipes</name>
    <name type="common">Golden silk orbweaver</name>
    <name type="synonym">Nephila clavipes</name>
    <dbReference type="NCBI Taxonomy" id="2585209"/>
    <lineage>
        <taxon>Eukaryota</taxon>
        <taxon>Metazoa</taxon>
        <taxon>Ecdysozoa</taxon>
        <taxon>Arthropoda</taxon>
        <taxon>Chelicerata</taxon>
        <taxon>Arachnida</taxon>
        <taxon>Araneae</taxon>
        <taxon>Araneomorphae</taxon>
        <taxon>Entelegynae</taxon>
        <taxon>Araneoidea</taxon>
        <taxon>Nephilidae</taxon>
        <taxon>Trichonephila</taxon>
    </lineage>
</organism>
<protein>
    <submittedName>
        <fullName evidence="2">Uncharacterized protein</fullName>
    </submittedName>
</protein>
<accession>A0A8X6VP98</accession>
<evidence type="ECO:0000313" key="2">
    <source>
        <dbReference type="EMBL" id="GFY15968.1"/>
    </source>
</evidence>
<evidence type="ECO:0000313" key="3">
    <source>
        <dbReference type="Proteomes" id="UP000887159"/>
    </source>
</evidence>
<dbReference type="AlphaFoldDB" id="A0A8X6VP98"/>
<gene>
    <name evidence="2" type="ORF">TNCV_1286131</name>
</gene>
<dbReference type="EMBL" id="BMAU01021335">
    <property type="protein sequence ID" value="GFY15968.1"/>
    <property type="molecule type" value="Genomic_DNA"/>
</dbReference>
<comment type="caution">
    <text evidence="2">The sequence shown here is derived from an EMBL/GenBank/DDBJ whole genome shotgun (WGS) entry which is preliminary data.</text>
</comment>
<evidence type="ECO:0000256" key="1">
    <source>
        <dbReference type="SAM" id="MobiDB-lite"/>
    </source>
</evidence>
<reference evidence="2" key="1">
    <citation type="submission" date="2020-08" db="EMBL/GenBank/DDBJ databases">
        <title>Multicomponent nature underlies the extraordinary mechanical properties of spider dragline silk.</title>
        <authorList>
            <person name="Kono N."/>
            <person name="Nakamura H."/>
            <person name="Mori M."/>
            <person name="Yoshida Y."/>
            <person name="Ohtoshi R."/>
            <person name="Malay A.D."/>
            <person name="Moran D.A.P."/>
            <person name="Tomita M."/>
            <person name="Numata K."/>
            <person name="Arakawa K."/>
        </authorList>
    </citation>
    <scope>NUCLEOTIDE SEQUENCE</scope>
</reference>
<sequence length="134" mass="15289">MFFYYEVCKDLLPAPGNRSNETHDIERRTYDRREGSERGEKGERWRKKNVFEKKGDGWTMYLCFQVDDHVDPGNCPAVYFQVDDHVDPGNCPAAVSSEKTRPSSYRVLLSPAELGYGINGCCIFLHFLTNGAVT</sequence>
<name>A0A8X6VP98_TRICX</name>
<proteinExistence type="predicted"/>
<feature type="compositionally biased region" description="Basic and acidic residues" evidence="1">
    <location>
        <begin position="20"/>
        <end position="46"/>
    </location>
</feature>
<feature type="region of interest" description="Disordered" evidence="1">
    <location>
        <begin position="16"/>
        <end position="46"/>
    </location>
</feature>
<dbReference type="Proteomes" id="UP000887159">
    <property type="component" value="Unassembled WGS sequence"/>
</dbReference>
<keyword evidence="3" id="KW-1185">Reference proteome</keyword>